<dbReference type="CDD" id="cd00093">
    <property type="entry name" value="HTH_XRE"/>
    <property type="match status" value="1"/>
</dbReference>
<evidence type="ECO:0000259" key="2">
    <source>
        <dbReference type="PROSITE" id="PS50943"/>
    </source>
</evidence>
<dbReference type="InterPro" id="IPR010982">
    <property type="entry name" value="Lambda_DNA-bd_dom_sf"/>
</dbReference>
<name>A0AAU7EJ33_9FLAO</name>
<reference evidence="3" key="1">
    <citation type="submission" date="2024-04" db="EMBL/GenBank/DDBJ databases">
        <title>Mariniflexile litorale, isolated from the shallow sediments of the Sea of Japan.</title>
        <authorList>
            <person name="Romanenko L."/>
            <person name="Isaeva M."/>
        </authorList>
    </citation>
    <scope>NUCLEOTIDE SEQUENCE [LARGE SCALE GENOMIC DNA]</scope>
    <source>
        <strain evidence="3">KMM 9835</strain>
    </source>
</reference>
<dbReference type="Pfam" id="PF01381">
    <property type="entry name" value="HTH_3"/>
    <property type="match status" value="1"/>
</dbReference>
<dbReference type="AlphaFoldDB" id="A0AAU7EJ33"/>
<dbReference type="PANTHER" id="PTHR46797">
    <property type="entry name" value="HTH-TYPE TRANSCRIPTIONAL REGULATOR"/>
    <property type="match status" value="1"/>
</dbReference>
<dbReference type="InterPro" id="IPR001387">
    <property type="entry name" value="Cro/C1-type_HTH"/>
</dbReference>
<feature type="domain" description="HTH cro/C1-type" evidence="2">
    <location>
        <begin position="24"/>
        <end position="78"/>
    </location>
</feature>
<evidence type="ECO:0000313" key="3">
    <source>
        <dbReference type="EMBL" id="XBL15619.1"/>
    </source>
</evidence>
<dbReference type="PANTHER" id="PTHR46797:SF1">
    <property type="entry name" value="METHYLPHOSPHONATE SYNTHASE"/>
    <property type="match status" value="1"/>
</dbReference>
<dbReference type="GO" id="GO:0003677">
    <property type="term" value="F:DNA binding"/>
    <property type="evidence" value="ECO:0007669"/>
    <property type="project" value="UniProtKB-KW"/>
</dbReference>
<dbReference type="InterPro" id="IPR050807">
    <property type="entry name" value="TransReg_Diox_bact_type"/>
</dbReference>
<dbReference type="GO" id="GO:0005829">
    <property type="term" value="C:cytosol"/>
    <property type="evidence" value="ECO:0007669"/>
    <property type="project" value="TreeGrafter"/>
</dbReference>
<dbReference type="Gene3D" id="1.10.260.40">
    <property type="entry name" value="lambda repressor-like DNA-binding domains"/>
    <property type="match status" value="1"/>
</dbReference>
<protein>
    <submittedName>
        <fullName evidence="3">Helix-turn-helix transcriptional regulator</fullName>
    </submittedName>
</protein>
<dbReference type="EMBL" id="CP155618">
    <property type="protein sequence ID" value="XBL15619.1"/>
    <property type="molecule type" value="Genomic_DNA"/>
</dbReference>
<dbReference type="GO" id="GO:0003700">
    <property type="term" value="F:DNA-binding transcription factor activity"/>
    <property type="evidence" value="ECO:0007669"/>
    <property type="project" value="TreeGrafter"/>
</dbReference>
<dbReference type="PROSITE" id="PS50943">
    <property type="entry name" value="HTH_CROC1"/>
    <property type="match status" value="1"/>
</dbReference>
<dbReference type="Proteomes" id="UP001224325">
    <property type="component" value="Chromosome"/>
</dbReference>
<evidence type="ECO:0000256" key="1">
    <source>
        <dbReference type="ARBA" id="ARBA00023125"/>
    </source>
</evidence>
<keyword evidence="1" id="KW-0238">DNA-binding</keyword>
<proteinExistence type="predicted"/>
<dbReference type="RefSeq" id="WP_308991618.1">
    <property type="nucleotide sequence ID" value="NZ_CP155618.1"/>
</dbReference>
<sequence length="83" mass="9550">MVELSEERLEQLKASIPKEVGNRVRFFRKKRGLTQTKLAQLVGKDRQYLYKIEKGVVTPNIVTISVLSITLDVPLSEFFEITI</sequence>
<gene>
    <name evidence="3" type="ORF">QLS71_006270</name>
</gene>
<dbReference type="KEGG" id="mlil:QLS71_006270"/>
<keyword evidence="4" id="KW-1185">Reference proteome</keyword>
<organism evidence="3 4">
    <name type="scientific">Mariniflexile litorale</name>
    <dbReference type="NCBI Taxonomy" id="3045158"/>
    <lineage>
        <taxon>Bacteria</taxon>
        <taxon>Pseudomonadati</taxon>
        <taxon>Bacteroidota</taxon>
        <taxon>Flavobacteriia</taxon>
        <taxon>Flavobacteriales</taxon>
        <taxon>Flavobacteriaceae</taxon>
        <taxon>Mariniflexile</taxon>
    </lineage>
</organism>
<dbReference type="SMART" id="SM00530">
    <property type="entry name" value="HTH_XRE"/>
    <property type="match status" value="1"/>
</dbReference>
<dbReference type="SUPFAM" id="SSF47413">
    <property type="entry name" value="lambda repressor-like DNA-binding domains"/>
    <property type="match status" value="1"/>
</dbReference>
<evidence type="ECO:0000313" key="4">
    <source>
        <dbReference type="Proteomes" id="UP001224325"/>
    </source>
</evidence>
<accession>A0AAU7EJ33</accession>